<keyword evidence="3" id="KW-1185">Reference proteome</keyword>
<reference evidence="2" key="4">
    <citation type="journal article" date="2015" name="G3 (Bethesda)">
        <title>Genome sequences of three phytopathogenic species of the Magnaporthaceae family of fungi.</title>
        <authorList>
            <person name="Okagaki L.H."/>
            <person name="Nunes C.C."/>
            <person name="Sailsbery J."/>
            <person name="Clay B."/>
            <person name="Brown D."/>
            <person name="John T."/>
            <person name="Oh Y."/>
            <person name="Young N."/>
            <person name="Fitzgerald M."/>
            <person name="Haas B.J."/>
            <person name="Zeng Q."/>
            <person name="Young S."/>
            <person name="Adiconis X."/>
            <person name="Fan L."/>
            <person name="Levin J.Z."/>
            <person name="Mitchell T.K."/>
            <person name="Okubara P.A."/>
            <person name="Farman M.L."/>
            <person name="Kohn L.M."/>
            <person name="Birren B."/>
            <person name="Ma L.-J."/>
            <person name="Dean R.A."/>
        </authorList>
    </citation>
    <scope>NUCLEOTIDE SEQUENCE</scope>
    <source>
        <strain evidence="2">R3-111a-1</strain>
    </source>
</reference>
<dbReference type="EMBL" id="GL385396">
    <property type="protein sequence ID" value="EJT78435.1"/>
    <property type="molecule type" value="Genomic_DNA"/>
</dbReference>
<name>J3NQH9_GAET3</name>
<dbReference type="VEuPathDB" id="FungiDB:GGTG_03536"/>
<dbReference type="RefSeq" id="XP_009219580.1">
    <property type="nucleotide sequence ID" value="XM_009221316.1"/>
</dbReference>
<protein>
    <submittedName>
        <fullName evidence="1 2">Uncharacterized protein</fullName>
    </submittedName>
</protein>
<proteinExistence type="predicted"/>
<dbReference type="GeneID" id="20343994"/>
<organism evidence="1">
    <name type="scientific">Gaeumannomyces tritici (strain R3-111a-1)</name>
    <name type="common">Wheat and barley take-all root rot fungus</name>
    <name type="synonym">Gaeumannomyces graminis var. tritici</name>
    <dbReference type="NCBI Taxonomy" id="644352"/>
    <lineage>
        <taxon>Eukaryota</taxon>
        <taxon>Fungi</taxon>
        <taxon>Dikarya</taxon>
        <taxon>Ascomycota</taxon>
        <taxon>Pezizomycotina</taxon>
        <taxon>Sordariomycetes</taxon>
        <taxon>Sordariomycetidae</taxon>
        <taxon>Magnaporthales</taxon>
        <taxon>Magnaporthaceae</taxon>
        <taxon>Gaeumannomyces</taxon>
    </lineage>
</organism>
<gene>
    <name evidence="2" type="primary">20343994</name>
    <name evidence="1" type="ORF">GGTG_03536</name>
</gene>
<evidence type="ECO:0000313" key="3">
    <source>
        <dbReference type="Proteomes" id="UP000006039"/>
    </source>
</evidence>
<dbReference type="AlphaFoldDB" id="J3NQH9"/>
<evidence type="ECO:0000313" key="1">
    <source>
        <dbReference type="EMBL" id="EJT78435.1"/>
    </source>
</evidence>
<reference evidence="3" key="1">
    <citation type="submission" date="2010-07" db="EMBL/GenBank/DDBJ databases">
        <title>The genome sequence of Gaeumannomyces graminis var. tritici strain R3-111a-1.</title>
        <authorList>
            <consortium name="The Broad Institute Genome Sequencing Platform"/>
            <person name="Ma L.-J."/>
            <person name="Dead R."/>
            <person name="Young S."/>
            <person name="Zeng Q."/>
            <person name="Koehrsen M."/>
            <person name="Alvarado L."/>
            <person name="Berlin A."/>
            <person name="Chapman S.B."/>
            <person name="Chen Z."/>
            <person name="Freedman E."/>
            <person name="Gellesch M."/>
            <person name="Goldberg J."/>
            <person name="Griggs A."/>
            <person name="Gujja S."/>
            <person name="Heilman E.R."/>
            <person name="Heiman D."/>
            <person name="Hepburn T."/>
            <person name="Howarth C."/>
            <person name="Jen D."/>
            <person name="Larson L."/>
            <person name="Mehta T."/>
            <person name="Neiman D."/>
            <person name="Pearson M."/>
            <person name="Roberts A."/>
            <person name="Saif S."/>
            <person name="Shea T."/>
            <person name="Shenoy N."/>
            <person name="Sisk P."/>
            <person name="Stolte C."/>
            <person name="Sykes S."/>
            <person name="Walk T."/>
            <person name="White J."/>
            <person name="Yandava C."/>
            <person name="Haas B."/>
            <person name="Nusbaum C."/>
            <person name="Birren B."/>
        </authorList>
    </citation>
    <scope>NUCLEOTIDE SEQUENCE [LARGE SCALE GENOMIC DNA]</scope>
    <source>
        <strain evidence="3">R3-111a-1</strain>
    </source>
</reference>
<reference evidence="1" key="2">
    <citation type="submission" date="2010-07" db="EMBL/GenBank/DDBJ databases">
        <authorList>
            <consortium name="The Broad Institute Genome Sequencing Platform"/>
            <consortium name="Broad Institute Genome Sequencing Center for Infectious Disease"/>
            <person name="Ma L.-J."/>
            <person name="Dead R."/>
            <person name="Young S."/>
            <person name="Zeng Q."/>
            <person name="Koehrsen M."/>
            <person name="Alvarado L."/>
            <person name="Berlin A."/>
            <person name="Chapman S.B."/>
            <person name="Chen Z."/>
            <person name="Freedman E."/>
            <person name="Gellesch M."/>
            <person name="Goldberg J."/>
            <person name="Griggs A."/>
            <person name="Gujja S."/>
            <person name="Heilman E.R."/>
            <person name="Heiman D."/>
            <person name="Hepburn T."/>
            <person name="Howarth C."/>
            <person name="Jen D."/>
            <person name="Larson L."/>
            <person name="Mehta T."/>
            <person name="Neiman D."/>
            <person name="Pearson M."/>
            <person name="Roberts A."/>
            <person name="Saif S."/>
            <person name="Shea T."/>
            <person name="Shenoy N."/>
            <person name="Sisk P."/>
            <person name="Stolte C."/>
            <person name="Sykes S."/>
            <person name="Walk T."/>
            <person name="White J."/>
            <person name="Yandava C."/>
            <person name="Haas B."/>
            <person name="Nusbaum C."/>
            <person name="Birren B."/>
        </authorList>
    </citation>
    <scope>NUCLEOTIDE SEQUENCE</scope>
    <source>
        <strain evidence="1">R3-111a-1</strain>
    </source>
</reference>
<evidence type="ECO:0000313" key="2">
    <source>
        <dbReference type="EnsemblFungi" id="EJT78435"/>
    </source>
</evidence>
<dbReference type="HOGENOM" id="CLU_2483486_0_0_1"/>
<dbReference type="Proteomes" id="UP000006039">
    <property type="component" value="Unassembled WGS sequence"/>
</dbReference>
<accession>J3NQH9</accession>
<sequence>MAGAAGPALDPYACFGASFLFCWGHCVEYTAFGRHILSFMRVSSPRGSRSAKGPGPRDDLIGPAQWWDWGRVGGGANLTSILSAANH</sequence>
<reference evidence="2" key="5">
    <citation type="submission" date="2018-04" db="UniProtKB">
        <authorList>
            <consortium name="EnsemblFungi"/>
        </authorList>
    </citation>
    <scope>IDENTIFICATION</scope>
    <source>
        <strain evidence="2">R3-111a-1</strain>
    </source>
</reference>
<dbReference type="EnsemblFungi" id="EJT78435">
    <property type="protein sequence ID" value="EJT78435"/>
    <property type="gene ID" value="GGTG_03536"/>
</dbReference>
<reference evidence="1" key="3">
    <citation type="submission" date="2010-09" db="EMBL/GenBank/DDBJ databases">
        <title>Annotation of Gaeumannomyces graminis var. tritici R3-111a-1.</title>
        <authorList>
            <consortium name="The Broad Institute Genome Sequencing Platform"/>
            <person name="Ma L.-J."/>
            <person name="Dead R."/>
            <person name="Young S.K."/>
            <person name="Zeng Q."/>
            <person name="Gargeya S."/>
            <person name="Fitzgerald M."/>
            <person name="Haas B."/>
            <person name="Abouelleil A."/>
            <person name="Alvarado L."/>
            <person name="Arachchi H.M."/>
            <person name="Berlin A."/>
            <person name="Brown A."/>
            <person name="Chapman S.B."/>
            <person name="Chen Z."/>
            <person name="Dunbar C."/>
            <person name="Freedman E."/>
            <person name="Gearin G."/>
            <person name="Gellesch M."/>
            <person name="Goldberg J."/>
            <person name="Griggs A."/>
            <person name="Gujja S."/>
            <person name="Heiman D."/>
            <person name="Howarth C."/>
            <person name="Larson L."/>
            <person name="Lui A."/>
            <person name="MacDonald P.J.P."/>
            <person name="Mehta T."/>
            <person name="Montmayeur A."/>
            <person name="Murphy C."/>
            <person name="Neiman D."/>
            <person name="Pearson M."/>
            <person name="Priest M."/>
            <person name="Roberts A."/>
            <person name="Saif S."/>
            <person name="Shea T."/>
            <person name="Shenoy N."/>
            <person name="Sisk P."/>
            <person name="Stolte C."/>
            <person name="Sykes S."/>
            <person name="Yandava C."/>
            <person name="Wortman J."/>
            <person name="Nusbaum C."/>
            <person name="Birren B."/>
        </authorList>
    </citation>
    <scope>NUCLEOTIDE SEQUENCE</scope>
    <source>
        <strain evidence="1">R3-111a-1</strain>
    </source>
</reference>